<dbReference type="STRING" id="198312.SAMN02745193_00131"/>
<dbReference type="SUPFAM" id="SSF48452">
    <property type="entry name" value="TPR-like"/>
    <property type="match status" value="1"/>
</dbReference>
<proteinExistence type="predicted"/>
<evidence type="ECO:0000256" key="2">
    <source>
        <dbReference type="SAM" id="SignalP"/>
    </source>
</evidence>
<accession>A0A1M7RQN0</accession>
<protein>
    <recommendedName>
        <fullName evidence="5">Tetratricopeptide repeat-containing protein</fullName>
    </recommendedName>
</protein>
<dbReference type="PANTHER" id="PTHR45588:SF1">
    <property type="entry name" value="WW DOMAIN-CONTAINING PROTEIN"/>
    <property type="match status" value="1"/>
</dbReference>
<evidence type="ECO:0000256" key="1">
    <source>
        <dbReference type="PROSITE-ProRule" id="PRU00339"/>
    </source>
</evidence>
<dbReference type="EMBL" id="FRDF01000001">
    <property type="protein sequence ID" value="SHN48392.1"/>
    <property type="molecule type" value="Genomic_DNA"/>
</dbReference>
<evidence type="ECO:0000313" key="4">
    <source>
        <dbReference type="Proteomes" id="UP000184391"/>
    </source>
</evidence>
<name>A0A1M7RQN0_9SPHN</name>
<dbReference type="PANTHER" id="PTHR45588">
    <property type="entry name" value="TPR DOMAIN-CONTAINING PROTEIN"/>
    <property type="match status" value="1"/>
</dbReference>
<dbReference type="OrthoDB" id="9778494at2"/>
<dbReference type="InterPro" id="IPR011990">
    <property type="entry name" value="TPR-like_helical_dom_sf"/>
</dbReference>
<dbReference type="Pfam" id="PF13181">
    <property type="entry name" value="TPR_8"/>
    <property type="match status" value="1"/>
</dbReference>
<keyword evidence="4" id="KW-1185">Reference proteome</keyword>
<dbReference type="AlphaFoldDB" id="A0A1M7RQN0"/>
<keyword evidence="2" id="KW-0732">Signal</keyword>
<evidence type="ECO:0000313" key="3">
    <source>
        <dbReference type="EMBL" id="SHN48392.1"/>
    </source>
</evidence>
<gene>
    <name evidence="3" type="ORF">SAMN02745193_00131</name>
</gene>
<dbReference type="RefSeq" id="WP_143150222.1">
    <property type="nucleotide sequence ID" value="NZ_FRDF01000001.1"/>
</dbReference>
<reference evidence="4" key="1">
    <citation type="submission" date="2016-12" db="EMBL/GenBank/DDBJ databases">
        <authorList>
            <person name="Varghese N."/>
            <person name="Submissions S."/>
        </authorList>
    </citation>
    <scope>NUCLEOTIDE SEQUENCE [LARGE SCALE GENOMIC DNA]</scope>
    <source>
        <strain evidence="4">DSM 11032</strain>
    </source>
</reference>
<dbReference type="Proteomes" id="UP000184391">
    <property type="component" value="Unassembled WGS sequence"/>
</dbReference>
<dbReference type="SMART" id="SM00028">
    <property type="entry name" value="TPR"/>
    <property type="match status" value="2"/>
</dbReference>
<dbReference type="PROSITE" id="PS50005">
    <property type="entry name" value="TPR"/>
    <property type="match status" value="1"/>
</dbReference>
<feature type="signal peptide" evidence="2">
    <location>
        <begin position="1"/>
        <end position="27"/>
    </location>
</feature>
<organism evidence="3 4">
    <name type="scientific">Erythrobacter sanguineus</name>
    <dbReference type="NCBI Taxonomy" id="198312"/>
    <lineage>
        <taxon>Bacteria</taxon>
        <taxon>Pseudomonadati</taxon>
        <taxon>Pseudomonadota</taxon>
        <taxon>Alphaproteobacteria</taxon>
        <taxon>Sphingomonadales</taxon>
        <taxon>Erythrobacteraceae</taxon>
        <taxon>Erythrobacter/Porphyrobacter group</taxon>
        <taxon>Erythrobacter</taxon>
    </lineage>
</organism>
<dbReference type="InterPro" id="IPR019734">
    <property type="entry name" value="TPR_rpt"/>
</dbReference>
<keyword evidence="1" id="KW-0802">TPR repeat</keyword>
<feature type="repeat" description="TPR" evidence="1">
    <location>
        <begin position="460"/>
        <end position="493"/>
    </location>
</feature>
<evidence type="ECO:0008006" key="5">
    <source>
        <dbReference type="Google" id="ProtNLM"/>
    </source>
</evidence>
<sequence length="506" mass="54411">MPRFLPRFTLAAAALALSAIPMASGHAQSGDPAGERVGTEFMVFEADTNPQARAHFLRGLALLHNFEYARAAAAFRESQTSDPGFVMAYWGEAMTHNHPLWEQQDRGAARAILARLAPTPAARAAKAGTPGEKAWLDALETLYGEQGTKEQRDLAYLAKMRAMLAAWPEDIDVHAFTGLAVLGSSHGGRQVPIYMEAAGILEPGFMTHQKHPGILHYLIHSYDDPVHAPLGERMAERYAVVAPDAGHAQHMVSHIFHALADWEASEAANVKADAVVDRQRIAAGRDPADCGHYNEWLVYARLQLGKDASDLVSACRAEAGQSAGGEIAYGPVRSYSVMAAWQAVDAGIWPEPLGEDARAFPLPRVTMTHIAALRHSNDAGALAQAVETMRRDAEALLAQLARMAPDDRTTMPWVERAIAQVDAIRLLASGERESGLVALRAAAEAEAALPTIFGPPAIAKPSYELLGEELLKLGRKAEAADAFRKSLAFAPGRLLSLRGLEAATQG</sequence>
<feature type="chain" id="PRO_5009928986" description="Tetratricopeptide repeat-containing protein" evidence="2">
    <location>
        <begin position="28"/>
        <end position="506"/>
    </location>
</feature>